<keyword evidence="2" id="KW-1185">Reference proteome</keyword>
<comment type="caution">
    <text evidence="1">The sequence shown here is derived from an EMBL/GenBank/DDBJ whole genome shotgun (WGS) entry which is preliminary data.</text>
</comment>
<reference evidence="1 2" key="1">
    <citation type="journal article" date="2017" name="Mol. Biol. Evol.">
        <title>The 4-celled Tetrabaena socialis nuclear genome reveals the essential components for genetic control of cell number at the origin of multicellularity in the volvocine lineage.</title>
        <authorList>
            <person name="Featherston J."/>
            <person name="Arakaki Y."/>
            <person name="Hanschen E.R."/>
            <person name="Ferris P.J."/>
            <person name="Michod R.E."/>
            <person name="Olson B.J.S.C."/>
            <person name="Nozaki H."/>
            <person name="Durand P.M."/>
        </authorList>
    </citation>
    <scope>NUCLEOTIDE SEQUENCE [LARGE SCALE GENOMIC DNA]</scope>
    <source>
        <strain evidence="1 2">NIES-571</strain>
    </source>
</reference>
<organism evidence="1 2">
    <name type="scientific">Tetrabaena socialis</name>
    <dbReference type="NCBI Taxonomy" id="47790"/>
    <lineage>
        <taxon>Eukaryota</taxon>
        <taxon>Viridiplantae</taxon>
        <taxon>Chlorophyta</taxon>
        <taxon>core chlorophytes</taxon>
        <taxon>Chlorophyceae</taxon>
        <taxon>CS clade</taxon>
        <taxon>Chlamydomonadales</taxon>
        <taxon>Tetrabaenaceae</taxon>
        <taxon>Tetrabaena</taxon>
    </lineage>
</organism>
<gene>
    <name evidence="1" type="ORF">TSOC_012719</name>
</gene>
<dbReference type="EMBL" id="PGGS01000908">
    <property type="protein sequence ID" value="PNH01401.1"/>
    <property type="molecule type" value="Genomic_DNA"/>
</dbReference>
<proteinExistence type="predicted"/>
<accession>A0A2J7ZMA8</accession>
<sequence length="164" mass="16860">MCTVPAAAAGKCSAAALKAVLVGSGIKAAFCTDAHLILHTNGAPTWIPNLDDVPNPPGSQFSNGTACVTRSASQTPSYAVWRIPLTWTLLPTAASTNNMNNFPDGAADSNMGYMAGALGSYGLPTRGAVGVSVSGQEMFPLYNNRAELTPLCRSCDDALVPVEG</sequence>
<dbReference type="OrthoDB" id="536979at2759"/>
<protein>
    <submittedName>
        <fullName evidence="1">Uncharacterized protein</fullName>
    </submittedName>
</protein>
<evidence type="ECO:0000313" key="1">
    <source>
        <dbReference type="EMBL" id="PNH01401.1"/>
    </source>
</evidence>
<dbReference type="Proteomes" id="UP000236333">
    <property type="component" value="Unassembled WGS sequence"/>
</dbReference>
<evidence type="ECO:0000313" key="2">
    <source>
        <dbReference type="Proteomes" id="UP000236333"/>
    </source>
</evidence>
<dbReference type="AlphaFoldDB" id="A0A2J7ZMA8"/>
<name>A0A2J7ZMA8_9CHLO</name>